<feature type="region of interest" description="Disordered" evidence="1">
    <location>
        <begin position="27"/>
        <end position="57"/>
    </location>
</feature>
<comment type="caution">
    <text evidence="4">The sequence shown here is derived from an EMBL/GenBank/DDBJ whole genome shotgun (WGS) entry which is preliminary data.</text>
</comment>
<feature type="signal peptide" evidence="2">
    <location>
        <begin position="1"/>
        <end position="19"/>
    </location>
</feature>
<organism evidence="4 5">
    <name type="scientific">Enterococcus pallens ATCC BAA-351</name>
    <dbReference type="NCBI Taxonomy" id="1158607"/>
    <lineage>
        <taxon>Bacteria</taxon>
        <taxon>Bacillati</taxon>
        <taxon>Bacillota</taxon>
        <taxon>Bacilli</taxon>
        <taxon>Lactobacillales</taxon>
        <taxon>Enterococcaceae</taxon>
        <taxon>Enterococcus</taxon>
    </lineage>
</organism>
<dbReference type="STRING" id="160454.RV10_GL002815"/>
<name>R2SK08_9ENTE</name>
<evidence type="ECO:0000256" key="2">
    <source>
        <dbReference type="SAM" id="SignalP"/>
    </source>
</evidence>
<dbReference type="Gene3D" id="3.10.450.40">
    <property type="match status" value="2"/>
</dbReference>
<dbReference type="Proteomes" id="UP000013782">
    <property type="component" value="Unassembled WGS sequence"/>
</dbReference>
<feature type="compositionally biased region" description="Polar residues" evidence="1">
    <location>
        <begin position="47"/>
        <end position="57"/>
    </location>
</feature>
<feature type="chain" id="PRO_5004355789" description="PepSY domain-containing protein" evidence="2">
    <location>
        <begin position="20"/>
        <end position="208"/>
    </location>
</feature>
<dbReference type="InterPro" id="IPR025711">
    <property type="entry name" value="PepSY"/>
</dbReference>
<dbReference type="Pfam" id="PF03413">
    <property type="entry name" value="PepSY"/>
    <property type="match status" value="2"/>
</dbReference>
<keyword evidence="2" id="KW-0732">Signal</keyword>
<feature type="domain" description="PepSY" evidence="3">
    <location>
        <begin position="148"/>
        <end position="205"/>
    </location>
</feature>
<sequence length="208" mass="23351">MRKMMLTLAAMSTLGVLLAGCKPNRTNLESHSTSESSMSTVNSQSTDTANSSDIKNTNTSEEFAISLSEAINSYQKQYPDTDITGIDINNKFGNYYYEITGVDNNTEYEVDVNVTTGEFRLDREEALDHDEKNGVERKQEKLDLDNLLSLSEINSITLKEADGIIEEWSLEKELSTTYWEISVRNEHQEISVLIDAQSGNVLETEVDD</sequence>
<evidence type="ECO:0000313" key="4">
    <source>
        <dbReference type="EMBL" id="EOH88519.1"/>
    </source>
</evidence>
<feature type="domain" description="PepSY" evidence="3">
    <location>
        <begin position="64"/>
        <end position="119"/>
    </location>
</feature>
<dbReference type="HOGENOM" id="CLU_067057_0_0_9"/>
<evidence type="ECO:0000256" key="1">
    <source>
        <dbReference type="SAM" id="MobiDB-lite"/>
    </source>
</evidence>
<dbReference type="RefSeq" id="WP_010759281.1">
    <property type="nucleotide sequence ID" value="NZ_ASWD01000003.1"/>
</dbReference>
<keyword evidence="5" id="KW-1185">Reference proteome</keyword>
<accession>R2SK08</accession>
<dbReference type="OrthoDB" id="2943484at2"/>
<reference evidence="4 5" key="1">
    <citation type="submission" date="2013-02" db="EMBL/GenBank/DDBJ databases">
        <title>The Genome Sequence of Enterococcus pallens BAA-351.</title>
        <authorList>
            <consortium name="The Broad Institute Genome Sequencing Platform"/>
            <consortium name="The Broad Institute Genome Sequencing Center for Infectious Disease"/>
            <person name="Earl A.M."/>
            <person name="Gilmore M.S."/>
            <person name="Lebreton F."/>
            <person name="Walker B."/>
            <person name="Young S.K."/>
            <person name="Zeng Q."/>
            <person name="Gargeya S."/>
            <person name="Fitzgerald M."/>
            <person name="Haas B."/>
            <person name="Abouelleil A."/>
            <person name="Alvarado L."/>
            <person name="Arachchi H.M."/>
            <person name="Berlin A.M."/>
            <person name="Chapman S.B."/>
            <person name="Dewar J."/>
            <person name="Goldberg J."/>
            <person name="Griggs A."/>
            <person name="Gujja S."/>
            <person name="Hansen M."/>
            <person name="Howarth C."/>
            <person name="Imamovic A."/>
            <person name="Larimer J."/>
            <person name="McCowan C."/>
            <person name="Murphy C."/>
            <person name="Neiman D."/>
            <person name="Pearson M."/>
            <person name="Priest M."/>
            <person name="Roberts A."/>
            <person name="Saif S."/>
            <person name="Shea T."/>
            <person name="Sisk P."/>
            <person name="Sykes S."/>
            <person name="Wortman J."/>
            <person name="Nusbaum C."/>
            <person name="Birren B."/>
        </authorList>
    </citation>
    <scope>NUCLEOTIDE SEQUENCE [LARGE SCALE GENOMIC DNA]</scope>
    <source>
        <strain evidence="4 5">ATCC BAA-351</strain>
    </source>
</reference>
<dbReference type="PROSITE" id="PS51257">
    <property type="entry name" value="PROKAR_LIPOPROTEIN"/>
    <property type="match status" value="1"/>
</dbReference>
<evidence type="ECO:0000313" key="5">
    <source>
        <dbReference type="Proteomes" id="UP000013782"/>
    </source>
</evidence>
<dbReference type="EMBL" id="AJAQ01000045">
    <property type="protein sequence ID" value="EOH88519.1"/>
    <property type="molecule type" value="Genomic_DNA"/>
</dbReference>
<protein>
    <recommendedName>
        <fullName evidence="3">PepSY domain-containing protein</fullName>
    </recommendedName>
</protein>
<proteinExistence type="predicted"/>
<dbReference type="eggNOG" id="COG3212">
    <property type="taxonomic scope" value="Bacteria"/>
</dbReference>
<feature type="compositionally biased region" description="Low complexity" evidence="1">
    <location>
        <begin position="30"/>
        <end position="46"/>
    </location>
</feature>
<evidence type="ECO:0000259" key="3">
    <source>
        <dbReference type="Pfam" id="PF03413"/>
    </source>
</evidence>
<dbReference type="AlphaFoldDB" id="R2SK08"/>
<gene>
    <name evidence="4" type="ORF">UAU_04338</name>
</gene>
<dbReference type="PATRIC" id="fig|1158607.3.peg.4316"/>